<proteinExistence type="predicted"/>
<dbReference type="GO" id="GO:0005737">
    <property type="term" value="C:cytoplasm"/>
    <property type="evidence" value="ECO:0007669"/>
    <property type="project" value="InterPro"/>
</dbReference>
<dbReference type="GO" id="GO:0008649">
    <property type="term" value="F:rRNA methyltransferase activity"/>
    <property type="evidence" value="ECO:0007669"/>
    <property type="project" value="InterPro"/>
</dbReference>
<dbReference type="InterPro" id="IPR003682">
    <property type="entry name" value="rRNA_ssu_MeTfrase_G"/>
</dbReference>
<keyword evidence="2" id="KW-1185">Reference proteome</keyword>
<comment type="caution">
    <text evidence="1">The sequence shown here is derived from an EMBL/GenBank/DDBJ whole genome shotgun (WGS) entry which is preliminary data.</text>
</comment>
<dbReference type="Gene3D" id="3.40.50.150">
    <property type="entry name" value="Vaccinia Virus protein VP39"/>
    <property type="match status" value="1"/>
</dbReference>
<accession>A0A392WDF3</accession>
<evidence type="ECO:0000313" key="1">
    <source>
        <dbReference type="EMBL" id="MCI96805.1"/>
    </source>
</evidence>
<dbReference type="InterPro" id="IPR029063">
    <property type="entry name" value="SAM-dependent_MTases_sf"/>
</dbReference>
<reference evidence="1 2" key="1">
    <citation type="journal article" date="2018" name="Front. Plant Sci.">
        <title>Red Clover (Trifolium pratense) and Zigzag Clover (T. medium) - A Picture of Genomic Similarities and Differences.</title>
        <authorList>
            <person name="Dluhosova J."/>
            <person name="Istvanek J."/>
            <person name="Nedelnik J."/>
            <person name="Repkova J."/>
        </authorList>
    </citation>
    <scope>NUCLEOTIDE SEQUENCE [LARGE SCALE GENOMIC DNA]</scope>
    <source>
        <strain evidence="2">cv. 10/8</strain>
        <tissue evidence="1">Leaf</tissue>
    </source>
</reference>
<name>A0A392WDF3_9FABA</name>
<organism evidence="1 2">
    <name type="scientific">Trifolium medium</name>
    <dbReference type="NCBI Taxonomy" id="97028"/>
    <lineage>
        <taxon>Eukaryota</taxon>
        <taxon>Viridiplantae</taxon>
        <taxon>Streptophyta</taxon>
        <taxon>Embryophyta</taxon>
        <taxon>Tracheophyta</taxon>
        <taxon>Spermatophyta</taxon>
        <taxon>Magnoliopsida</taxon>
        <taxon>eudicotyledons</taxon>
        <taxon>Gunneridae</taxon>
        <taxon>Pentapetalae</taxon>
        <taxon>rosids</taxon>
        <taxon>fabids</taxon>
        <taxon>Fabales</taxon>
        <taxon>Fabaceae</taxon>
        <taxon>Papilionoideae</taxon>
        <taxon>50 kb inversion clade</taxon>
        <taxon>NPAAA clade</taxon>
        <taxon>Hologalegina</taxon>
        <taxon>IRL clade</taxon>
        <taxon>Trifolieae</taxon>
        <taxon>Trifolium</taxon>
    </lineage>
</organism>
<dbReference type="EMBL" id="LXQA011424296">
    <property type="protein sequence ID" value="MCI96805.1"/>
    <property type="molecule type" value="Genomic_DNA"/>
</dbReference>
<dbReference type="Pfam" id="PF02527">
    <property type="entry name" value="GidB"/>
    <property type="match status" value="1"/>
</dbReference>
<evidence type="ECO:0000313" key="2">
    <source>
        <dbReference type="Proteomes" id="UP000265520"/>
    </source>
</evidence>
<dbReference type="Proteomes" id="UP000265520">
    <property type="component" value="Unassembled WGS sequence"/>
</dbReference>
<dbReference type="AlphaFoldDB" id="A0A392WDF3"/>
<sequence length="23" mass="2262">MLKLVDVGTGAGLPGIVLAIARP</sequence>
<evidence type="ECO:0008006" key="3">
    <source>
        <dbReference type="Google" id="ProtNLM"/>
    </source>
</evidence>
<protein>
    <recommendedName>
        <fullName evidence="3">16S rRNA (Guanine(527)-N(7))-methyltransferase RsmG</fullName>
    </recommendedName>
</protein>
<feature type="non-terminal residue" evidence="1">
    <location>
        <position position="23"/>
    </location>
</feature>